<dbReference type="GO" id="GO:0005102">
    <property type="term" value="F:signaling receptor binding"/>
    <property type="evidence" value="ECO:0007669"/>
    <property type="project" value="TreeGrafter"/>
</dbReference>
<keyword evidence="5" id="KW-1185">Reference proteome</keyword>
<evidence type="ECO:0000256" key="1">
    <source>
        <dbReference type="ARBA" id="ARBA00022729"/>
    </source>
</evidence>
<evidence type="ECO:0000256" key="2">
    <source>
        <dbReference type="ARBA" id="ARBA00023157"/>
    </source>
</evidence>
<evidence type="ECO:0000313" key="6">
    <source>
        <dbReference type="WBParaSite" id="nRc.2.0.1.t25630-RA"/>
    </source>
</evidence>
<dbReference type="WBParaSite" id="nRc.2.0.1.t25630-RA">
    <property type="protein sequence ID" value="nRc.2.0.1.t25630-RA"/>
    <property type="gene ID" value="nRc.2.0.1.g25630"/>
</dbReference>
<name>A0A915JHM3_ROMCU</name>
<keyword evidence="1" id="KW-0732">Signal</keyword>
<organism evidence="5 6">
    <name type="scientific">Romanomermis culicivorax</name>
    <name type="common">Nematode worm</name>
    <dbReference type="NCBI Taxonomy" id="13658"/>
    <lineage>
        <taxon>Eukaryota</taxon>
        <taxon>Metazoa</taxon>
        <taxon>Ecdysozoa</taxon>
        <taxon>Nematoda</taxon>
        <taxon>Enoplea</taxon>
        <taxon>Dorylaimia</taxon>
        <taxon>Mermithida</taxon>
        <taxon>Mermithoidea</taxon>
        <taxon>Mermithidae</taxon>
        <taxon>Romanomermis</taxon>
    </lineage>
</organism>
<dbReference type="PROSITE" id="PS00022">
    <property type="entry name" value="EGF_1"/>
    <property type="match status" value="1"/>
</dbReference>
<dbReference type="Proteomes" id="UP000887565">
    <property type="component" value="Unplaced"/>
</dbReference>
<accession>A0A915JHM3</accession>
<dbReference type="PROSITE" id="PS01186">
    <property type="entry name" value="EGF_2"/>
    <property type="match status" value="1"/>
</dbReference>
<dbReference type="InterPro" id="IPR013111">
    <property type="entry name" value="EGF_extracell"/>
</dbReference>
<dbReference type="GO" id="GO:0009986">
    <property type="term" value="C:cell surface"/>
    <property type="evidence" value="ECO:0007669"/>
    <property type="project" value="TreeGrafter"/>
</dbReference>
<dbReference type="PANTHER" id="PTHR14949">
    <property type="entry name" value="EGF-LIKE-DOMAIN, MULTIPLE 7, 8"/>
    <property type="match status" value="1"/>
</dbReference>
<dbReference type="InterPro" id="IPR050969">
    <property type="entry name" value="Dev_Signal_Modulators"/>
</dbReference>
<dbReference type="Gene3D" id="2.10.25.10">
    <property type="entry name" value="Laminin"/>
    <property type="match status" value="1"/>
</dbReference>
<evidence type="ECO:0000313" key="5">
    <source>
        <dbReference type="Proteomes" id="UP000887565"/>
    </source>
</evidence>
<evidence type="ECO:0000259" key="4">
    <source>
        <dbReference type="PROSITE" id="PS01186"/>
    </source>
</evidence>
<protein>
    <submittedName>
        <fullName evidence="6">EGF-like domain-containing protein</fullName>
    </submittedName>
</protein>
<feature type="domain" description="EGF-like" evidence="3 4">
    <location>
        <begin position="76"/>
        <end position="87"/>
    </location>
</feature>
<sequence>MLKLQTLRTHLSLAQALRVSLADSKLTSARSSSSIDLEIVCQLINFGSYDESPQKEEILNCYPECRNGGTCVHGKCVCVQGFFGHACQHGGCTPECQNGGLCLYGFCKCNPPYYGTACQEINSGRNENGTEEIFDNQLDDSSPQQVENKSQFRSEKIPSIFVEDNRGLSPIPRIQSATIGDCTSELGITENFPPEQTLPG</sequence>
<dbReference type="GO" id="GO:0005576">
    <property type="term" value="C:extracellular region"/>
    <property type="evidence" value="ECO:0007669"/>
    <property type="project" value="TreeGrafter"/>
</dbReference>
<proteinExistence type="predicted"/>
<dbReference type="Pfam" id="PF07974">
    <property type="entry name" value="EGF_2"/>
    <property type="match status" value="1"/>
</dbReference>
<dbReference type="PANTHER" id="PTHR14949:SF56">
    <property type="entry name" value="EGF-LIKE-DOMAIN, MULTIPLE 7"/>
    <property type="match status" value="1"/>
</dbReference>
<keyword evidence="2" id="KW-1015">Disulfide bond</keyword>
<dbReference type="InterPro" id="IPR000742">
    <property type="entry name" value="EGF"/>
</dbReference>
<evidence type="ECO:0000259" key="3">
    <source>
        <dbReference type="PROSITE" id="PS00022"/>
    </source>
</evidence>
<reference evidence="6" key="1">
    <citation type="submission" date="2022-11" db="UniProtKB">
        <authorList>
            <consortium name="WormBaseParasite"/>
        </authorList>
    </citation>
    <scope>IDENTIFICATION</scope>
</reference>
<dbReference type="AlphaFoldDB" id="A0A915JHM3"/>